<dbReference type="InterPro" id="IPR029063">
    <property type="entry name" value="SAM-dependent_MTases_sf"/>
</dbReference>
<dbReference type="InterPro" id="IPR008715">
    <property type="entry name" value="SAM-MeTfrase_NodS-like"/>
</dbReference>
<evidence type="ECO:0000313" key="2">
    <source>
        <dbReference type="Proteomes" id="UP001139502"/>
    </source>
</evidence>
<dbReference type="PANTHER" id="PTHR43861">
    <property type="entry name" value="TRANS-ACONITATE 2-METHYLTRANSFERASE-RELATED"/>
    <property type="match status" value="1"/>
</dbReference>
<dbReference type="GO" id="GO:0008757">
    <property type="term" value="F:S-adenosylmethionine-dependent methyltransferase activity"/>
    <property type="evidence" value="ECO:0007669"/>
    <property type="project" value="InterPro"/>
</dbReference>
<dbReference type="SUPFAM" id="SSF53335">
    <property type="entry name" value="S-adenosyl-L-methionine-dependent methyltransferases"/>
    <property type="match status" value="1"/>
</dbReference>
<name>A0A9X2KJX1_9MICC</name>
<organism evidence="1 2">
    <name type="scientific">Rothia santali</name>
    <dbReference type="NCBI Taxonomy" id="2949643"/>
    <lineage>
        <taxon>Bacteria</taxon>
        <taxon>Bacillati</taxon>
        <taxon>Actinomycetota</taxon>
        <taxon>Actinomycetes</taxon>
        <taxon>Micrococcales</taxon>
        <taxon>Micrococcaceae</taxon>
        <taxon>Rothia</taxon>
    </lineage>
</organism>
<dbReference type="Proteomes" id="UP001139502">
    <property type="component" value="Unassembled WGS sequence"/>
</dbReference>
<dbReference type="AlphaFoldDB" id="A0A9X2KJX1"/>
<proteinExistence type="predicted"/>
<keyword evidence="2" id="KW-1185">Reference proteome</keyword>
<dbReference type="Pfam" id="PF05401">
    <property type="entry name" value="NodS"/>
    <property type="match status" value="1"/>
</dbReference>
<dbReference type="EMBL" id="JANAFB010000075">
    <property type="protein sequence ID" value="MCP3427299.1"/>
    <property type="molecule type" value="Genomic_DNA"/>
</dbReference>
<dbReference type="Gene3D" id="3.40.50.150">
    <property type="entry name" value="Vaccinia Virus protein VP39"/>
    <property type="match status" value="1"/>
</dbReference>
<protein>
    <submittedName>
        <fullName evidence="1">Nodulation S family protein</fullName>
    </submittedName>
</protein>
<evidence type="ECO:0000313" key="1">
    <source>
        <dbReference type="EMBL" id="MCP3427299.1"/>
    </source>
</evidence>
<accession>A0A9X2KJX1</accession>
<dbReference type="RefSeq" id="WP_254169142.1">
    <property type="nucleotide sequence ID" value="NZ_JANAFB010000075.1"/>
</dbReference>
<dbReference type="CDD" id="cd02440">
    <property type="entry name" value="AdoMet_MTases"/>
    <property type="match status" value="1"/>
</dbReference>
<reference evidence="1" key="1">
    <citation type="submission" date="2022-06" db="EMBL/GenBank/DDBJ databases">
        <title>Rothia sp. isolated from sandalwood seedling.</title>
        <authorList>
            <person name="Tuikhar N."/>
            <person name="Kirdat K."/>
            <person name="Thorat V."/>
            <person name="Swetha P."/>
            <person name="Padma S."/>
            <person name="Sundararaj R."/>
            <person name="Yadav A."/>
        </authorList>
    </citation>
    <scope>NUCLEOTIDE SEQUENCE</scope>
    <source>
        <strain evidence="1">AR01</strain>
    </source>
</reference>
<comment type="caution">
    <text evidence="1">The sequence shown here is derived from an EMBL/GenBank/DDBJ whole genome shotgun (WGS) entry which is preliminary data.</text>
</comment>
<sequence length="213" mass="23426">MFRDRLVVFPAPAVDFTALYGSSADPWAVEGRWYEQRKFELTMAVLPRRRFGRAFEPACSTGWLTARLAERCDRLVATDPVPAALEAARERVRAGNVAFAEGSASDVPEGPLDLVVLSEVGYYLSGAELAAFLERARAELAPDGVLVAAHWRHAIAEAHRTGDEVHRALAAVPGWVRHASYADDDVLIELFGPPAPSVAEAEFLAEEEDRRER</sequence>
<dbReference type="PANTHER" id="PTHR43861:SF1">
    <property type="entry name" value="TRANS-ACONITATE 2-METHYLTRANSFERASE"/>
    <property type="match status" value="1"/>
</dbReference>
<dbReference type="GO" id="GO:0009312">
    <property type="term" value="P:oligosaccharide biosynthetic process"/>
    <property type="evidence" value="ECO:0007669"/>
    <property type="project" value="InterPro"/>
</dbReference>
<gene>
    <name evidence="1" type="ORF">NBM05_15105</name>
</gene>